<dbReference type="RefSeq" id="WP_068145390.1">
    <property type="nucleotide sequence ID" value="NZ_JBHSCR010000007.1"/>
</dbReference>
<organism evidence="2 3">
    <name type="scientific">Kordiimonas lipolytica</name>
    <dbReference type="NCBI Taxonomy" id="1662421"/>
    <lineage>
        <taxon>Bacteria</taxon>
        <taxon>Pseudomonadati</taxon>
        <taxon>Pseudomonadota</taxon>
        <taxon>Alphaproteobacteria</taxon>
        <taxon>Kordiimonadales</taxon>
        <taxon>Kordiimonadaceae</taxon>
        <taxon>Kordiimonas</taxon>
    </lineage>
</organism>
<comment type="caution">
    <text evidence="2">The sequence shown here is derived from an EMBL/GenBank/DDBJ whole genome shotgun (WGS) entry which is preliminary data.</text>
</comment>
<dbReference type="EMBL" id="JBHSCR010000007">
    <property type="protein sequence ID" value="MFC4348428.1"/>
    <property type="molecule type" value="Genomic_DNA"/>
</dbReference>
<keyword evidence="3" id="KW-1185">Reference proteome</keyword>
<name>A0ABV8UB78_9PROT</name>
<evidence type="ECO:0000259" key="1">
    <source>
        <dbReference type="Pfam" id="PF01636"/>
    </source>
</evidence>
<reference evidence="3" key="1">
    <citation type="journal article" date="2019" name="Int. J. Syst. Evol. Microbiol.">
        <title>The Global Catalogue of Microorganisms (GCM) 10K type strain sequencing project: providing services to taxonomists for standard genome sequencing and annotation.</title>
        <authorList>
            <consortium name="The Broad Institute Genomics Platform"/>
            <consortium name="The Broad Institute Genome Sequencing Center for Infectious Disease"/>
            <person name="Wu L."/>
            <person name="Ma J."/>
        </authorList>
    </citation>
    <scope>NUCLEOTIDE SEQUENCE [LARGE SCALE GENOMIC DNA]</scope>
    <source>
        <strain evidence="3">CGMCC 1.15304</strain>
    </source>
</reference>
<dbReference type="Proteomes" id="UP001595776">
    <property type="component" value="Unassembled WGS sequence"/>
</dbReference>
<protein>
    <submittedName>
        <fullName evidence="2">Phosphotransferase family protein</fullName>
    </submittedName>
</protein>
<dbReference type="InterPro" id="IPR052898">
    <property type="entry name" value="ACAD10-like"/>
</dbReference>
<dbReference type="Gene3D" id="3.30.200.20">
    <property type="entry name" value="Phosphorylase Kinase, domain 1"/>
    <property type="match status" value="1"/>
</dbReference>
<dbReference type="InterPro" id="IPR002575">
    <property type="entry name" value="Aminoglycoside_PTrfase"/>
</dbReference>
<dbReference type="InterPro" id="IPR011009">
    <property type="entry name" value="Kinase-like_dom_sf"/>
</dbReference>
<feature type="domain" description="Aminoglycoside phosphotransferase" evidence="1">
    <location>
        <begin position="38"/>
        <end position="269"/>
    </location>
</feature>
<evidence type="ECO:0000313" key="2">
    <source>
        <dbReference type="EMBL" id="MFC4348428.1"/>
    </source>
</evidence>
<dbReference type="Pfam" id="PF01636">
    <property type="entry name" value="APH"/>
    <property type="match status" value="1"/>
</dbReference>
<dbReference type="CDD" id="cd05154">
    <property type="entry name" value="ACAD10_11_N-like"/>
    <property type="match status" value="1"/>
</dbReference>
<dbReference type="SUPFAM" id="SSF56112">
    <property type="entry name" value="Protein kinase-like (PK-like)"/>
    <property type="match status" value="1"/>
</dbReference>
<sequence length="357" mass="40690">MTESLNKTVDVREGEELDSKLIDSIIKERIGGLEGTPTIRQFASGHSNLTYSIQYQNKSLVLRRPPFGTRPKSGHSMIREYSVMNALKPVFPAVPETYFHVPDEGSPLGAEFYVMEQVEGRKLDRTIPASWGFGEEEGRKLCLSFFNKLIELHQVDYKAAGLGDFGKPEGYVERQVTGWNRRFERVITDDVEDFADVRKWLEDHMPPGEVGHAVLHGDYRLDNVILCEDNPFEIKAILDWEISALGDPLMDLGNTLAYWSQKGDPDEMIAMCMQPCMAPGMLTREEICELYAEKTGHDLSKFDYYLVYGVFRLAVILQQIYYRYYHGQTKNKAFAGFGVRTNQIGNYARLLIEKSGI</sequence>
<dbReference type="Gene3D" id="3.90.1200.10">
    <property type="match status" value="1"/>
</dbReference>
<dbReference type="InterPro" id="IPR041726">
    <property type="entry name" value="ACAD10_11_N"/>
</dbReference>
<gene>
    <name evidence="2" type="ORF">ACFO5Q_11265</name>
</gene>
<proteinExistence type="predicted"/>
<evidence type="ECO:0000313" key="3">
    <source>
        <dbReference type="Proteomes" id="UP001595776"/>
    </source>
</evidence>
<dbReference type="PANTHER" id="PTHR47829:SF1">
    <property type="entry name" value="HAD FAMILY PHOSPHATASE"/>
    <property type="match status" value="1"/>
</dbReference>
<accession>A0ABV8UB78</accession>
<dbReference type="PANTHER" id="PTHR47829">
    <property type="entry name" value="HYDROLASE, PUTATIVE (AFU_ORTHOLOGUE AFUA_1G12880)-RELATED"/>
    <property type="match status" value="1"/>
</dbReference>